<dbReference type="EMBL" id="OZ019894">
    <property type="protein sequence ID" value="CAK9214507.1"/>
    <property type="molecule type" value="Genomic_DNA"/>
</dbReference>
<dbReference type="Pfam" id="PF12697">
    <property type="entry name" value="Abhydrolase_6"/>
    <property type="match status" value="1"/>
</dbReference>
<dbReference type="InterPro" id="IPR045889">
    <property type="entry name" value="MES/HNL"/>
</dbReference>
<proteinExistence type="predicted"/>
<dbReference type="PANTHER" id="PTHR10992">
    <property type="entry name" value="METHYLESTERASE FAMILY MEMBER"/>
    <property type="match status" value="1"/>
</dbReference>
<dbReference type="SUPFAM" id="SSF53474">
    <property type="entry name" value="alpha/beta-Hydrolases"/>
    <property type="match status" value="1"/>
</dbReference>
<protein>
    <recommendedName>
        <fullName evidence="1">AB hydrolase-1 domain-containing protein</fullName>
    </recommendedName>
</protein>
<evidence type="ECO:0000259" key="1">
    <source>
        <dbReference type="Pfam" id="PF12697"/>
    </source>
</evidence>
<accession>A0ABP0U6Z3</accession>
<reference evidence="2" key="1">
    <citation type="submission" date="2024-02" db="EMBL/GenBank/DDBJ databases">
        <authorList>
            <consortium name="ELIXIR-Norway"/>
            <consortium name="Elixir Norway"/>
        </authorList>
    </citation>
    <scope>NUCLEOTIDE SEQUENCE</scope>
</reference>
<feature type="domain" description="AB hydrolase-1" evidence="1">
    <location>
        <begin position="72"/>
        <end position="310"/>
    </location>
</feature>
<evidence type="ECO:0000313" key="2">
    <source>
        <dbReference type="EMBL" id="CAK9214507.1"/>
    </source>
</evidence>
<organism evidence="2 3">
    <name type="scientific">Sphagnum troendelagicum</name>
    <dbReference type="NCBI Taxonomy" id="128251"/>
    <lineage>
        <taxon>Eukaryota</taxon>
        <taxon>Viridiplantae</taxon>
        <taxon>Streptophyta</taxon>
        <taxon>Embryophyta</taxon>
        <taxon>Bryophyta</taxon>
        <taxon>Sphagnophytina</taxon>
        <taxon>Sphagnopsida</taxon>
        <taxon>Sphagnales</taxon>
        <taxon>Sphagnaceae</taxon>
        <taxon>Sphagnum</taxon>
    </lineage>
</organism>
<gene>
    <name evidence="2" type="ORF">CSSPTR1EN2_LOCUS12266</name>
</gene>
<dbReference type="InterPro" id="IPR029058">
    <property type="entry name" value="AB_hydrolase_fold"/>
</dbReference>
<dbReference type="PANTHER" id="PTHR10992:SF1086">
    <property type="entry name" value="AB HYDROLASE-1 DOMAIN-CONTAINING PROTEIN"/>
    <property type="match status" value="1"/>
</dbReference>
<dbReference type="Gene3D" id="3.40.50.1820">
    <property type="entry name" value="alpha/beta hydrolase"/>
    <property type="match status" value="1"/>
</dbReference>
<keyword evidence="3" id="KW-1185">Reference proteome</keyword>
<name>A0ABP0U6Z3_9BRYO</name>
<evidence type="ECO:0000313" key="3">
    <source>
        <dbReference type="Proteomes" id="UP001497512"/>
    </source>
</evidence>
<sequence>MTMQLSSFIKCCCSTAAAATYTSVLLFVVGCCFTATLLPGSSAAVATNTSTTSEEISGPSSSVARTAAGQQVVLVHGIGGGAWFFFEVVTLLNAAGFSATAVDLSSNGISKAIADDITSIEQYTQPLTDLLSTIDGQVILLGHSMGGGSISFAMEKFGPSKISKAVFLAAIMPTNGQTFFTSFPPTCFPRLIGAKDLFLHHADGSPGPTSIRANNSQLGFFAFNQSPLQFTTLAQSLFTPTPYRPGLETLNLSTASYGSIRRFYIRTGQDRAILPSEQEEILKANPPERIFELHTADHMAFFSAPIQLFATISYISTL</sequence>
<dbReference type="InterPro" id="IPR000073">
    <property type="entry name" value="AB_hydrolase_1"/>
</dbReference>
<dbReference type="Proteomes" id="UP001497512">
    <property type="component" value="Chromosome 2"/>
</dbReference>